<organism evidence="1 2">
    <name type="scientific">Rangifer tarandus platyrhynchus</name>
    <name type="common">Svalbard reindeer</name>
    <dbReference type="NCBI Taxonomy" id="3082113"/>
    <lineage>
        <taxon>Eukaryota</taxon>
        <taxon>Metazoa</taxon>
        <taxon>Chordata</taxon>
        <taxon>Craniata</taxon>
        <taxon>Vertebrata</taxon>
        <taxon>Euteleostomi</taxon>
        <taxon>Mammalia</taxon>
        <taxon>Eutheria</taxon>
        <taxon>Laurasiatheria</taxon>
        <taxon>Artiodactyla</taxon>
        <taxon>Ruminantia</taxon>
        <taxon>Pecora</taxon>
        <taxon>Cervidae</taxon>
        <taxon>Odocoileinae</taxon>
        <taxon>Rangifer</taxon>
    </lineage>
</organism>
<feature type="non-terminal residue" evidence="1">
    <location>
        <position position="1"/>
    </location>
</feature>
<feature type="non-terminal residue" evidence="1">
    <location>
        <position position="137"/>
    </location>
</feature>
<accession>A0ACB1KD96</accession>
<sequence>PQDRAETQTDTSHPWPPHPQPCTFTLPPHPLTFPSLTPCPAAPHSAPRPWGLLTQLGQPDTPHPSPKPPSAQHGPHGTPPPTAPVLRLWPDRPHAHLTPILPLSFPVQPGPLCPQGHPRDPGIHCEMPWGPRAGLPE</sequence>
<evidence type="ECO:0000313" key="1">
    <source>
        <dbReference type="EMBL" id="CAM9109115.1"/>
    </source>
</evidence>
<name>A0ACB1KD96_RANTA</name>
<evidence type="ECO:0000313" key="2">
    <source>
        <dbReference type="Proteomes" id="UP001162501"/>
    </source>
</evidence>
<gene>
    <name evidence="1" type="ORF">MRATA1EN22A_LOCUS28545</name>
</gene>
<comment type="caution">
    <text evidence="1">The sequence shown here is derived from an EMBL/GenBank/DDBJ whole genome shotgun (WGS) entry which is preliminary data.</text>
</comment>
<reference evidence="1" key="1">
    <citation type="submission" date="2025-03" db="EMBL/GenBank/DDBJ databases">
        <authorList>
            <consortium name="ELIXIR-Norway"/>
            <consortium name="Elixir Norway"/>
        </authorList>
    </citation>
    <scope>NUCLEOTIDE SEQUENCE</scope>
</reference>
<protein>
    <submittedName>
        <fullName evidence="1">Uncharacterized protein</fullName>
    </submittedName>
</protein>
<proteinExistence type="predicted"/>
<dbReference type="EMBL" id="CATOBB020000018">
    <property type="protein sequence ID" value="CAM9109115.1"/>
    <property type="molecule type" value="Genomic_DNA"/>
</dbReference>
<dbReference type="Proteomes" id="UP001162501">
    <property type="component" value="Unassembled WGS sequence"/>
</dbReference>